<organism evidence="2 3">
    <name type="scientific">Batillaria attramentaria</name>
    <dbReference type="NCBI Taxonomy" id="370345"/>
    <lineage>
        <taxon>Eukaryota</taxon>
        <taxon>Metazoa</taxon>
        <taxon>Spiralia</taxon>
        <taxon>Lophotrochozoa</taxon>
        <taxon>Mollusca</taxon>
        <taxon>Gastropoda</taxon>
        <taxon>Caenogastropoda</taxon>
        <taxon>Sorbeoconcha</taxon>
        <taxon>Cerithioidea</taxon>
        <taxon>Batillariidae</taxon>
        <taxon>Batillaria</taxon>
    </lineage>
</organism>
<protein>
    <submittedName>
        <fullName evidence="2">Uncharacterized protein</fullName>
    </submittedName>
</protein>
<comment type="caution">
    <text evidence="2">The sequence shown here is derived from an EMBL/GenBank/DDBJ whole genome shotgun (WGS) entry which is preliminary data.</text>
</comment>
<evidence type="ECO:0000256" key="1">
    <source>
        <dbReference type="SAM" id="MobiDB-lite"/>
    </source>
</evidence>
<feature type="non-terminal residue" evidence="2">
    <location>
        <position position="1"/>
    </location>
</feature>
<name>A0ABD0JUY1_9CAEN</name>
<accession>A0ABD0JUY1</accession>
<evidence type="ECO:0000313" key="2">
    <source>
        <dbReference type="EMBL" id="KAK7478896.1"/>
    </source>
</evidence>
<reference evidence="2 3" key="1">
    <citation type="journal article" date="2023" name="Sci. Data">
        <title>Genome assembly of the Korean intertidal mud-creeper Batillaria attramentaria.</title>
        <authorList>
            <person name="Patra A.K."/>
            <person name="Ho P.T."/>
            <person name="Jun S."/>
            <person name="Lee S.J."/>
            <person name="Kim Y."/>
            <person name="Won Y.J."/>
        </authorList>
    </citation>
    <scope>NUCLEOTIDE SEQUENCE [LARGE SCALE GENOMIC DNA]</scope>
    <source>
        <strain evidence="2">Wonlab-2016</strain>
    </source>
</reference>
<evidence type="ECO:0000313" key="3">
    <source>
        <dbReference type="Proteomes" id="UP001519460"/>
    </source>
</evidence>
<dbReference type="PANTHER" id="PTHR22605:SF16">
    <property type="entry name" value="E3 UBIQUITIN-PROTEIN LIGASE RNF213"/>
    <property type="match status" value="1"/>
</dbReference>
<gene>
    <name evidence="2" type="ORF">BaRGS_00029877</name>
</gene>
<feature type="compositionally biased region" description="Acidic residues" evidence="1">
    <location>
        <begin position="1341"/>
        <end position="1356"/>
    </location>
</feature>
<sequence length="1789" mass="204258">KRGGRNAVSITVNTPDLVTVVFHVIISDLGNVMDPEKYSVFMRFGPASLGTFQPDVDKHQMEYKEKTNLGYLYEGKVMMTKHQRNSNSFAYKYLVKKKEHGKSKVVWEVVQRRDPGQSYQQLVNRQFSIPLEKRSLTGVWHRYDGVAYLPGALSEGAFSKLRGMLGGSTYKDRVRQDALASARVYLPSVKDIQHSVLKTSPNTVIAENYLDRISQVMSSLRYQMLDPRLDYVDENMVEKAIRENIISPIMEQLKELSHQKKRTVALAMFVLLLVDRFSFLLAPPFVNDLCFYMLVKPDIMHKTCEDMEDLKVHFPDAMKDSRALAEKLCRLVLLSDRDAWKFGSNLSWLCCIPLLHFLLERSHPFQELKPSADFRSDQWMSDEALQILQPAFASDPLFARTLVASLPLKPLLPILLTGLIPVEKVADCVVKMLSLWKEREASDRPLIQQLEKTECQATIVKELFRCLLGRTGYHPQTLLGVAHLLLMMLDTVAVIEEKENLKEKREAPCGWAERAQWVVSATQMLGVMLENLKDIRHEGLRQMLEKLVADNFEKELSKLTDQKKLLVYLEQENVSPALVGMLNTLAFDSLDAAFEASMIVLIFFMLLVLSLGSEQLSESQIVMLISLQSNFLEKKWREKVKNDADVLPFILTWTPMVNYFLRFREKKMSEKLSHIASHNIQYALKFLDDVTAQVRKGNIRISVLRMLIRYQQQFLDIVAATSKARDTVAVTLTQRAHELEAYESAASLLQTLVDFCCNFLQTDDLQHLQRSIQQQQDEAHLQCLSKVCDIANPDDIEDLADYHPRANPWQLTDDVLAVLPDFRDKTFSLVFHNIFSQRAKLLTLTGLSFWRAFHVVWSDVSQEWKAFCKKMVDGSISIQDTEKVFGMFLSETGDYRWHEVREELERIAGDGPKQWVDDRISQFKCYSDVQKHVEAATVLLKVKDTYNIAGTYDDIQKICGLSQQAVMPIRDVDRSLLNLCKRLNDITPQDVACLKGFVHPRCKEFVMWLRDSMKGVKELNVFVDLALISAGDEAWAIGRVNCFHAAATGYAPLIFTEMKSCVQLLQQCPLVFKNVAAHPTLPEKLKTASQHLNWFKNVQKSHGSVEKTSLAQVGNIIDRGVFTNLHSVIQLLVSEETEDESAVTESEDSEHKTPPKVYTYEELLDLQSRLMLVAGQEDKGREKFVDRFITIMDSLLRLGKTYVRLCDDGCVLFLDWTVKFLCDSSRPVCCISQFAEQGQLKGRRGENAALEHFIAGVASFLEECHSDWLQHLNQKRNTYPELNVYTVEQLVFLQKQLVRVSSGDVSELVYPMLSLLKSQCTPDDLEAALGLDWCMKHEKDVEENEEGNNDEEEDVLEERKPGVGERLKEWVTRDKTVTESAIDWLENMKEGQRMGSLTTMTKNLKAMWKNFLENVAFSGADFLSMEHLGMILKCLAARDTRQFNGSLPPSFKPGVPHLILCPTSEVLNAVTYMYMFPEDDKSLLPQPEEVLLCTKDTSFEQVDIFLRQAFFGTEEKVYCLAFADALDYDVGEKTEKKMKEYTSQAGERNYQLVVVCTTENEYRARIVAALEKYRQPAPAFSNTSKVRQYLKARFAGVVTKGGKTSASQRLTARLKRSNLYETRDQAITIPLHCHEADSRDIAARLLPHTLHPAVVLPRIIHLDIPYQVQEGVDHLLYNLLVLGRVTDVHGNVWLRSPMDLYLVETMPLHDQKNQQRGRPLVHQILDVLPCLNCWSPLDSLHIITGDSDAPEELQKKDQPENNTEKLHSVTSSSLTAVTIFVMGWWWCSS</sequence>
<feature type="region of interest" description="Disordered" evidence="1">
    <location>
        <begin position="1340"/>
        <end position="1360"/>
    </location>
</feature>
<dbReference type="InterPro" id="IPR031248">
    <property type="entry name" value="RNF213"/>
</dbReference>
<dbReference type="Proteomes" id="UP001519460">
    <property type="component" value="Unassembled WGS sequence"/>
</dbReference>
<keyword evidence="3" id="KW-1185">Reference proteome</keyword>
<dbReference type="EMBL" id="JACVVK020000315">
    <property type="protein sequence ID" value="KAK7478896.1"/>
    <property type="molecule type" value="Genomic_DNA"/>
</dbReference>
<dbReference type="PANTHER" id="PTHR22605">
    <property type="entry name" value="RZ-TYPE DOMAIN-CONTAINING PROTEIN"/>
    <property type="match status" value="1"/>
</dbReference>
<proteinExistence type="predicted"/>